<dbReference type="EMBL" id="AWUE01001990">
    <property type="protein sequence ID" value="OMP14117.1"/>
    <property type="molecule type" value="Genomic_DNA"/>
</dbReference>
<keyword evidence="2" id="KW-1185">Reference proteome</keyword>
<name>A0A1R3L478_9ROSI</name>
<evidence type="ECO:0000313" key="2">
    <source>
        <dbReference type="Proteomes" id="UP000187203"/>
    </source>
</evidence>
<sequence>MVDIFFSEENGIGNISPEARRKLTGISRRLRYCFHVFVPLFHVL</sequence>
<proteinExistence type="predicted"/>
<organism evidence="1 2">
    <name type="scientific">Corchorus olitorius</name>
    <dbReference type="NCBI Taxonomy" id="93759"/>
    <lineage>
        <taxon>Eukaryota</taxon>
        <taxon>Viridiplantae</taxon>
        <taxon>Streptophyta</taxon>
        <taxon>Embryophyta</taxon>
        <taxon>Tracheophyta</taxon>
        <taxon>Spermatophyta</taxon>
        <taxon>Magnoliopsida</taxon>
        <taxon>eudicotyledons</taxon>
        <taxon>Gunneridae</taxon>
        <taxon>Pentapetalae</taxon>
        <taxon>rosids</taxon>
        <taxon>malvids</taxon>
        <taxon>Malvales</taxon>
        <taxon>Malvaceae</taxon>
        <taxon>Grewioideae</taxon>
        <taxon>Apeibeae</taxon>
        <taxon>Corchorus</taxon>
    </lineage>
</organism>
<accession>A0A1R3L478</accession>
<comment type="caution">
    <text evidence="1">The sequence shown here is derived from an EMBL/GenBank/DDBJ whole genome shotgun (WGS) entry which is preliminary data.</text>
</comment>
<evidence type="ECO:0000313" key="1">
    <source>
        <dbReference type="EMBL" id="OMP14117.1"/>
    </source>
</evidence>
<gene>
    <name evidence="1" type="ORF">COLO4_00284</name>
</gene>
<dbReference type="AlphaFoldDB" id="A0A1R3L478"/>
<reference evidence="2" key="1">
    <citation type="submission" date="2013-09" db="EMBL/GenBank/DDBJ databases">
        <title>Corchorus olitorius genome sequencing.</title>
        <authorList>
            <person name="Alam M."/>
            <person name="Haque M.S."/>
            <person name="Islam M.S."/>
            <person name="Emdad E.M."/>
            <person name="Islam M.M."/>
            <person name="Ahmed B."/>
            <person name="Halim A."/>
            <person name="Hossen Q.M.M."/>
            <person name="Hossain M.Z."/>
            <person name="Ahmed R."/>
            <person name="Khan M.M."/>
            <person name="Islam R."/>
            <person name="Rashid M.M."/>
            <person name="Khan S.A."/>
            <person name="Rahman M.S."/>
            <person name="Alam M."/>
            <person name="Yahiya A.S."/>
            <person name="Khan M.S."/>
            <person name="Azam M.S."/>
            <person name="Haque T."/>
            <person name="Lashkar M.Z.H."/>
            <person name="Akhand A.I."/>
            <person name="Morshed G."/>
            <person name="Roy S."/>
            <person name="Uddin K.S."/>
            <person name="Rabeya T."/>
            <person name="Hossain A.S."/>
            <person name="Chowdhury A."/>
            <person name="Snigdha A.R."/>
            <person name="Mortoza M.S."/>
            <person name="Matin S.A."/>
            <person name="Hoque S.M.E."/>
            <person name="Islam M.K."/>
            <person name="Roy D.K."/>
            <person name="Haider R."/>
            <person name="Moosa M.M."/>
            <person name="Elias S.M."/>
            <person name="Hasan A.M."/>
            <person name="Jahan S."/>
            <person name="Shafiuddin M."/>
            <person name="Mahmood N."/>
            <person name="Shommy N.S."/>
        </authorList>
    </citation>
    <scope>NUCLEOTIDE SEQUENCE [LARGE SCALE GENOMIC DNA]</scope>
    <source>
        <strain evidence="2">cv. O-4</strain>
    </source>
</reference>
<protein>
    <submittedName>
        <fullName evidence="1">Uncharacterized protein</fullName>
    </submittedName>
</protein>
<dbReference type="Proteomes" id="UP000187203">
    <property type="component" value="Unassembled WGS sequence"/>
</dbReference>